<dbReference type="CDD" id="cd20010">
    <property type="entry name" value="PBP1_AglR-like"/>
    <property type="match status" value="1"/>
</dbReference>
<evidence type="ECO:0000313" key="7">
    <source>
        <dbReference type="Proteomes" id="UP000054823"/>
    </source>
</evidence>
<accession>A0A0N7LRX3</accession>
<feature type="region of interest" description="Disordered" evidence="4">
    <location>
        <begin position="1"/>
        <end position="36"/>
    </location>
</feature>
<evidence type="ECO:0000256" key="2">
    <source>
        <dbReference type="ARBA" id="ARBA00023125"/>
    </source>
</evidence>
<dbReference type="PANTHER" id="PTHR30146:SF155">
    <property type="entry name" value="ALANINE RACEMASE"/>
    <property type="match status" value="1"/>
</dbReference>
<dbReference type="CDD" id="cd01392">
    <property type="entry name" value="HTH_LacI"/>
    <property type="match status" value="1"/>
</dbReference>
<gene>
    <name evidence="6" type="primary">rafR</name>
    <name evidence="6" type="ORF">SHM7688_01460</name>
</gene>
<evidence type="ECO:0000259" key="5">
    <source>
        <dbReference type="PROSITE" id="PS50932"/>
    </source>
</evidence>
<dbReference type="InterPro" id="IPR028082">
    <property type="entry name" value="Peripla_BP_I"/>
</dbReference>
<keyword evidence="2" id="KW-0238">DNA-binding</keyword>
<reference evidence="6 7" key="1">
    <citation type="submission" date="2015-09" db="EMBL/GenBank/DDBJ databases">
        <authorList>
            <consortium name="Swine Surveillance"/>
        </authorList>
    </citation>
    <scope>NUCLEOTIDE SEQUENCE [LARGE SCALE GENOMIC DNA]</scope>
    <source>
        <strain evidence="6 7">CECT 7688</strain>
    </source>
</reference>
<dbReference type="Pfam" id="PF13377">
    <property type="entry name" value="Peripla_BP_3"/>
    <property type="match status" value="1"/>
</dbReference>
<keyword evidence="7" id="KW-1185">Reference proteome</keyword>
<evidence type="ECO:0000256" key="1">
    <source>
        <dbReference type="ARBA" id="ARBA00023015"/>
    </source>
</evidence>
<dbReference type="Pfam" id="PF00356">
    <property type="entry name" value="LacI"/>
    <property type="match status" value="1"/>
</dbReference>
<protein>
    <submittedName>
        <fullName evidence="6">Raffinose operon repressor</fullName>
    </submittedName>
</protein>
<dbReference type="GO" id="GO:0003700">
    <property type="term" value="F:DNA-binding transcription factor activity"/>
    <property type="evidence" value="ECO:0007669"/>
    <property type="project" value="TreeGrafter"/>
</dbReference>
<dbReference type="Gene3D" id="3.40.50.2300">
    <property type="match status" value="2"/>
</dbReference>
<proteinExistence type="predicted"/>
<feature type="domain" description="HTH lacI-type" evidence="5">
    <location>
        <begin position="40"/>
        <end position="94"/>
    </location>
</feature>
<keyword evidence="1" id="KW-0805">Transcription regulation</keyword>
<dbReference type="AlphaFoldDB" id="A0A0N7LRX3"/>
<name>A0A0N7LRX3_9RHOB</name>
<dbReference type="STRING" id="321267.SHM7688_01460"/>
<dbReference type="Gene3D" id="1.10.260.40">
    <property type="entry name" value="lambda repressor-like DNA-binding domains"/>
    <property type="match status" value="1"/>
</dbReference>
<dbReference type="SMART" id="SM00354">
    <property type="entry name" value="HTH_LACI"/>
    <property type="match status" value="1"/>
</dbReference>
<keyword evidence="3" id="KW-0804">Transcription</keyword>
<sequence length="393" mass="42754">MPPKPVAETGFGKNSSGMTAIRPTPIDAKTRTSDRRGRRVTINDLAAQLGMSKSTVSRAMNGYGDISESTRQRVARTAKKMGYQPLSHAQAIRTGRVRALALVLQMDAPDRHNPFLQEFLMGACETASGFGWTVTVSTATSDADMLDVLGRLIDERKADGFILPRTEVQDARVALLRARDVPHVMYGRTEHGLSAGQQKGSWYDILGEAAMCSAVTRLASLGHTRIGYVGSRLNFNYAHLRREGFKAGLVAARLPLEAQLMRDGARTRKEGAEEVRALMQLALPPTGIVFATDMAALGAYDALADLGLTVGKDVSVIGYDGVPESEFVRPGLTTYHVDTRRAGARLAELLIRQIRGEAAETLREVSEARLIERHSDGPPRCSAEALAKKLKER</sequence>
<dbReference type="EMBL" id="CYPW01000011">
    <property type="protein sequence ID" value="CUH52020.1"/>
    <property type="molecule type" value="Genomic_DNA"/>
</dbReference>
<dbReference type="PANTHER" id="PTHR30146">
    <property type="entry name" value="LACI-RELATED TRANSCRIPTIONAL REPRESSOR"/>
    <property type="match status" value="1"/>
</dbReference>
<evidence type="ECO:0000313" key="6">
    <source>
        <dbReference type="EMBL" id="CUH52020.1"/>
    </source>
</evidence>
<dbReference type="InterPro" id="IPR010982">
    <property type="entry name" value="Lambda_DNA-bd_dom_sf"/>
</dbReference>
<dbReference type="SUPFAM" id="SSF53822">
    <property type="entry name" value="Periplasmic binding protein-like I"/>
    <property type="match status" value="1"/>
</dbReference>
<dbReference type="PROSITE" id="PS50932">
    <property type="entry name" value="HTH_LACI_2"/>
    <property type="match status" value="1"/>
</dbReference>
<dbReference type="InterPro" id="IPR000843">
    <property type="entry name" value="HTH_LacI"/>
</dbReference>
<dbReference type="InterPro" id="IPR046335">
    <property type="entry name" value="LacI/GalR-like_sensor"/>
</dbReference>
<dbReference type="SUPFAM" id="SSF47413">
    <property type="entry name" value="lambda repressor-like DNA-binding domains"/>
    <property type="match status" value="1"/>
</dbReference>
<dbReference type="GO" id="GO:0000976">
    <property type="term" value="F:transcription cis-regulatory region binding"/>
    <property type="evidence" value="ECO:0007669"/>
    <property type="project" value="TreeGrafter"/>
</dbReference>
<dbReference type="Proteomes" id="UP000054823">
    <property type="component" value="Unassembled WGS sequence"/>
</dbReference>
<evidence type="ECO:0000256" key="3">
    <source>
        <dbReference type="ARBA" id="ARBA00023163"/>
    </source>
</evidence>
<evidence type="ECO:0000256" key="4">
    <source>
        <dbReference type="SAM" id="MobiDB-lite"/>
    </source>
</evidence>
<organism evidence="6 7">
    <name type="scientific">Shimia marina</name>
    <dbReference type="NCBI Taxonomy" id="321267"/>
    <lineage>
        <taxon>Bacteria</taxon>
        <taxon>Pseudomonadati</taxon>
        <taxon>Pseudomonadota</taxon>
        <taxon>Alphaproteobacteria</taxon>
        <taxon>Rhodobacterales</taxon>
        <taxon>Roseobacteraceae</taxon>
    </lineage>
</organism>